<accession>A0A917VFR8</accession>
<dbReference type="Proteomes" id="UP000645217">
    <property type="component" value="Unassembled WGS sequence"/>
</dbReference>
<reference evidence="4" key="1">
    <citation type="journal article" date="2014" name="Int. J. Syst. Evol. Microbiol.">
        <title>Complete genome sequence of Corynebacterium casei LMG S-19264T (=DSM 44701T), isolated from a smear-ripened cheese.</title>
        <authorList>
            <consortium name="US DOE Joint Genome Institute (JGI-PGF)"/>
            <person name="Walter F."/>
            <person name="Albersmeier A."/>
            <person name="Kalinowski J."/>
            <person name="Ruckert C."/>
        </authorList>
    </citation>
    <scope>NUCLEOTIDE SEQUENCE</scope>
    <source>
        <strain evidence="4">JCM 13064</strain>
    </source>
</reference>
<dbReference type="SMART" id="SM00421">
    <property type="entry name" value="HTH_LUXR"/>
    <property type="match status" value="1"/>
</dbReference>
<dbReference type="RefSeq" id="WP_189162023.1">
    <property type="nucleotide sequence ID" value="NZ_BMNT01000005.1"/>
</dbReference>
<dbReference type="PANTHER" id="PTHR16305:SF35">
    <property type="entry name" value="TRANSCRIPTIONAL ACTIVATOR DOMAIN"/>
    <property type="match status" value="1"/>
</dbReference>
<dbReference type="AlphaFoldDB" id="A0A917VFR8"/>
<dbReference type="CDD" id="cd06170">
    <property type="entry name" value="LuxR_C_like"/>
    <property type="match status" value="1"/>
</dbReference>
<dbReference type="GO" id="GO:0003677">
    <property type="term" value="F:DNA binding"/>
    <property type="evidence" value="ECO:0007669"/>
    <property type="project" value="InterPro"/>
</dbReference>
<name>A0A917VFR8_9ACTN</name>
<dbReference type="PRINTS" id="PR00038">
    <property type="entry name" value="HTHLUXR"/>
</dbReference>
<dbReference type="EMBL" id="BMNT01000005">
    <property type="protein sequence ID" value="GGK71619.1"/>
    <property type="molecule type" value="Genomic_DNA"/>
</dbReference>
<comment type="caution">
    <text evidence="4">The sequence shown here is derived from an EMBL/GenBank/DDBJ whole genome shotgun (WGS) entry which is preliminary data.</text>
</comment>
<dbReference type="InterPro" id="IPR016032">
    <property type="entry name" value="Sig_transdc_resp-reg_C-effctor"/>
</dbReference>
<dbReference type="InterPro" id="IPR041664">
    <property type="entry name" value="AAA_16"/>
</dbReference>
<keyword evidence="2" id="KW-0067">ATP-binding</keyword>
<dbReference type="SUPFAM" id="SSF46894">
    <property type="entry name" value="C-terminal effector domain of the bipartite response regulators"/>
    <property type="match status" value="1"/>
</dbReference>
<evidence type="ECO:0000256" key="1">
    <source>
        <dbReference type="ARBA" id="ARBA00022741"/>
    </source>
</evidence>
<dbReference type="Gene3D" id="1.10.10.10">
    <property type="entry name" value="Winged helix-like DNA-binding domain superfamily/Winged helix DNA-binding domain"/>
    <property type="match status" value="1"/>
</dbReference>
<proteinExistence type="predicted"/>
<dbReference type="PANTHER" id="PTHR16305">
    <property type="entry name" value="TESTICULAR SOLUBLE ADENYLYL CYCLASE"/>
    <property type="match status" value="1"/>
</dbReference>
<dbReference type="GO" id="GO:0006355">
    <property type="term" value="P:regulation of DNA-templated transcription"/>
    <property type="evidence" value="ECO:0007669"/>
    <property type="project" value="InterPro"/>
</dbReference>
<dbReference type="GO" id="GO:0005524">
    <property type="term" value="F:ATP binding"/>
    <property type="evidence" value="ECO:0007669"/>
    <property type="project" value="UniProtKB-KW"/>
</dbReference>
<evidence type="ECO:0000256" key="2">
    <source>
        <dbReference type="ARBA" id="ARBA00022840"/>
    </source>
</evidence>
<sequence>MLPDFRKTQLFGRRYECEVLDRLLGKVRAGGCGTLVIRAEPGNGKSALLGYAADQATGFQQARTGGVEPEMELAFAGLQQLCVPMLGLLDRLPGRQREALQVAFGLSEGPTPDRFLIGLGLLTLLSEAATERPLICLIDDASWLDRASLLCLAFVARRLMAEQIALLFAVRDQATARDQDAMRDLAGLPELRVKGIPDSDARMLLDTVIPGKVDERVRDRIVSEARGNPLALLELPNAMTSEELAGGFGLPDSRPVPRRVEQSYRRRLEALPDDTRLLLLAAAADPLGDVPLLWRTAERLGIGPAAATPAEAAQLVEIGTRVRFRHPLVRSAVYGAAPLSERQRVHRAIADSIDATASPDRRACHLGKAVSGPDEAVAHELACSAERAKARGGVAAAAAFLQRATELTPDPKDRGARALAAAQAKFEAAALDTAYELLAIADTCPLDDLQRARLERLRGQLAFLRDRGRDAPPLLLAAAARLAPLDAVLARDTYLEAVLAARYVGDVEGVLTATARAARAAPPPPDPPRPADLMLDGVVTRLTEGYVPAVPLLHKALRGYGEELRDLTPDSLMCTLAAMDLWEDRAWEELAHTQVQLAREAGMLSLLPTTLDFLAEFYLQSGDVPECQALLDEATAPTSRYDRLPPILAPIMLLAWQGDEVGTMRLIDDVIQDAIARGERVAAVLGEYAKAVLNNGLTRYDEALAAARNAGDDKEPVVSSWSLPELIEAAAHSGRPEAGLPALERLTRCARAGGTDWALGMEARSRALLSEGPQAETHYREAVERLGRTRMSAQLARTRLNFGEWLRRENDRRAAREQLRRAYETFTEMGARGFAERARRELLATGETVSVPATAVENRLTAQEAQIARMAASGDSNPEIAARLFISPRTVEWHLRKVFTKLDITSRRQLRRALPPHAVVPA</sequence>
<dbReference type="InterPro" id="IPR036388">
    <property type="entry name" value="WH-like_DNA-bd_sf"/>
</dbReference>
<dbReference type="PROSITE" id="PS50043">
    <property type="entry name" value="HTH_LUXR_2"/>
    <property type="match status" value="1"/>
</dbReference>
<reference evidence="4" key="2">
    <citation type="submission" date="2020-09" db="EMBL/GenBank/DDBJ databases">
        <authorList>
            <person name="Sun Q."/>
            <person name="Ohkuma M."/>
        </authorList>
    </citation>
    <scope>NUCLEOTIDE SEQUENCE</scope>
    <source>
        <strain evidence="4">JCM 13064</strain>
    </source>
</reference>
<gene>
    <name evidence="4" type="ORF">GCM10007964_13090</name>
</gene>
<keyword evidence="5" id="KW-1185">Reference proteome</keyword>
<evidence type="ECO:0000313" key="4">
    <source>
        <dbReference type="EMBL" id="GGK71619.1"/>
    </source>
</evidence>
<feature type="domain" description="HTH luxR-type" evidence="3">
    <location>
        <begin position="853"/>
        <end position="918"/>
    </location>
</feature>
<evidence type="ECO:0000313" key="5">
    <source>
        <dbReference type="Proteomes" id="UP000645217"/>
    </source>
</evidence>
<dbReference type="GO" id="GO:0005737">
    <property type="term" value="C:cytoplasm"/>
    <property type="evidence" value="ECO:0007669"/>
    <property type="project" value="TreeGrafter"/>
</dbReference>
<dbReference type="Pfam" id="PF13191">
    <property type="entry name" value="AAA_16"/>
    <property type="match status" value="1"/>
</dbReference>
<dbReference type="Pfam" id="PF00196">
    <property type="entry name" value="GerE"/>
    <property type="match status" value="1"/>
</dbReference>
<dbReference type="InterPro" id="IPR000792">
    <property type="entry name" value="Tscrpt_reg_LuxR_C"/>
</dbReference>
<organism evidence="4 5">
    <name type="scientific">Sphaerisporangium melleum</name>
    <dbReference type="NCBI Taxonomy" id="321316"/>
    <lineage>
        <taxon>Bacteria</taxon>
        <taxon>Bacillati</taxon>
        <taxon>Actinomycetota</taxon>
        <taxon>Actinomycetes</taxon>
        <taxon>Streptosporangiales</taxon>
        <taxon>Streptosporangiaceae</taxon>
        <taxon>Sphaerisporangium</taxon>
    </lineage>
</organism>
<evidence type="ECO:0000259" key="3">
    <source>
        <dbReference type="PROSITE" id="PS50043"/>
    </source>
</evidence>
<protein>
    <submittedName>
        <fullName evidence="4">Transcriptional regulator, LuxR family protein</fullName>
    </submittedName>
</protein>
<keyword evidence="1" id="KW-0547">Nucleotide-binding</keyword>
<dbReference type="GO" id="GO:0004016">
    <property type="term" value="F:adenylate cyclase activity"/>
    <property type="evidence" value="ECO:0007669"/>
    <property type="project" value="TreeGrafter"/>
</dbReference>